<dbReference type="AlphaFoldDB" id="A0A238YBP5"/>
<feature type="transmembrane region" description="Helical" evidence="2">
    <location>
        <begin position="112"/>
        <end position="131"/>
    </location>
</feature>
<dbReference type="EMBL" id="FZNR01000004">
    <property type="protein sequence ID" value="SNR68033.1"/>
    <property type="molecule type" value="Genomic_DNA"/>
</dbReference>
<feature type="transmembrane region" description="Helical" evidence="2">
    <location>
        <begin position="143"/>
        <end position="164"/>
    </location>
</feature>
<keyword evidence="2" id="KW-0812">Transmembrane</keyword>
<protein>
    <submittedName>
        <fullName evidence="3">Uncharacterized membrane protein</fullName>
    </submittedName>
</protein>
<feature type="transmembrane region" description="Helical" evidence="2">
    <location>
        <begin position="265"/>
        <end position="286"/>
    </location>
</feature>
<reference evidence="3 4" key="1">
    <citation type="submission" date="2017-06" db="EMBL/GenBank/DDBJ databases">
        <authorList>
            <person name="Kim H.J."/>
            <person name="Triplett B.A."/>
        </authorList>
    </citation>
    <scope>NUCLEOTIDE SEQUENCE [LARGE SCALE GENOMIC DNA]</scope>
    <source>
        <strain evidence="3 4">DSM 43151</strain>
    </source>
</reference>
<evidence type="ECO:0000313" key="3">
    <source>
        <dbReference type="EMBL" id="SNR68033.1"/>
    </source>
</evidence>
<keyword evidence="2" id="KW-0472">Membrane</keyword>
<keyword evidence="2" id="KW-1133">Transmembrane helix</keyword>
<evidence type="ECO:0000256" key="2">
    <source>
        <dbReference type="SAM" id="Phobius"/>
    </source>
</evidence>
<feature type="transmembrane region" description="Helical" evidence="2">
    <location>
        <begin position="86"/>
        <end position="106"/>
    </location>
</feature>
<proteinExistence type="predicted"/>
<evidence type="ECO:0000313" key="4">
    <source>
        <dbReference type="Proteomes" id="UP000198415"/>
    </source>
</evidence>
<organism evidence="3 4">
    <name type="scientific">Actinoplanes regularis</name>
    <dbReference type="NCBI Taxonomy" id="52697"/>
    <lineage>
        <taxon>Bacteria</taxon>
        <taxon>Bacillati</taxon>
        <taxon>Actinomycetota</taxon>
        <taxon>Actinomycetes</taxon>
        <taxon>Micromonosporales</taxon>
        <taxon>Micromonosporaceae</taxon>
        <taxon>Actinoplanes</taxon>
    </lineage>
</organism>
<gene>
    <name evidence="3" type="ORF">SAMN06264365_104397</name>
</gene>
<feature type="transmembrane region" description="Helical" evidence="2">
    <location>
        <begin position="176"/>
        <end position="198"/>
    </location>
</feature>
<dbReference type="Proteomes" id="UP000198415">
    <property type="component" value="Unassembled WGS sequence"/>
</dbReference>
<name>A0A238YBP5_9ACTN</name>
<evidence type="ECO:0000256" key="1">
    <source>
        <dbReference type="SAM" id="MobiDB-lite"/>
    </source>
</evidence>
<sequence length="289" mass="31139">MNKQLPVPAQPSSSPADVPAGASHQQLVEVIERVLHDRLSEHLDEVEQRMAGTVRTAVDSGRRGLDRAVEVCTPAWLRPTAGEPRWPAAIAVVAAIGLQLSVPGRLAIRPQWLLPVLEAAILALLIVANPGRISTRHPWVRRLGLILVGVATLANAYSAGHLILNLVHGREGESAAALLTIGGAVWLTNIIVFALWYWEFDRGGPAARAHATYPNPDFQFAQMAAADGTYRDGEPSFVDYLYLSFTNAAAFSPTDTLPMTPWAKLLMLTQSCVSLATVALVIARAVNIL</sequence>
<keyword evidence="4" id="KW-1185">Reference proteome</keyword>
<dbReference type="RefSeq" id="WP_239138290.1">
    <property type="nucleotide sequence ID" value="NZ_BOMU01000037.1"/>
</dbReference>
<feature type="region of interest" description="Disordered" evidence="1">
    <location>
        <begin position="1"/>
        <end position="21"/>
    </location>
</feature>
<accession>A0A238YBP5</accession>